<organism evidence="1 2">
    <name type="scientific">Apiospora hydei</name>
    <dbReference type="NCBI Taxonomy" id="1337664"/>
    <lineage>
        <taxon>Eukaryota</taxon>
        <taxon>Fungi</taxon>
        <taxon>Dikarya</taxon>
        <taxon>Ascomycota</taxon>
        <taxon>Pezizomycotina</taxon>
        <taxon>Sordariomycetes</taxon>
        <taxon>Xylariomycetidae</taxon>
        <taxon>Amphisphaeriales</taxon>
        <taxon>Apiosporaceae</taxon>
        <taxon>Apiospora</taxon>
    </lineage>
</organism>
<protein>
    <submittedName>
        <fullName evidence="1">Uncharacterized protein</fullName>
    </submittedName>
</protein>
<reference evidence="1 2" key="1">
    <citation type="submission" date="2023-01" db="EMBL/GenBank/DDBJ databases">
        <title>Analysis of 21 Apiospora genomes using comparative genomics revels a genus with tremendous synthesis potential of carbohydrate active enzymes and secondary metabolites.</title>
        <authorList>
            <person name="Sorensen T."/>
        </authorList>
    </citation>
    <scope>NUCLEOTIDE SEQUENCE [LARGE SCALE GENOMIC DNA]</scope>
    <source>
        <strain evidence="1 2">CBS 114990</strain>
    </source>
</reference>
<evidence type="ECO:0000313" key="2">
    <source>
        <dbReference type="Proteomes" id="UP001433268"/>
    </source>
</evidence>
<dbReference type="Proteomes" id="UP001433268">
    <property type="component" value="Unassembled WGS sequence"/>
</dbReference>
<dbReference type="EMBL" id="JAQQWN010000010">
    <property type="protein sequence ID" value="KAK8062594.1"/>
    <property type="molecule type" value="Genomic_DNA"/>
</dbReference>
<sequence length="65" mass="7151">MLLVIVGELLKGVTTGLELLQECVGLMLGPSLVRAGVLLEDFYEAIKQPSLLELNFWVLRADQHG</sequence>
<dbReference type="GeneID" id="92052065"/>
<evidence type="ECO:0000313" key="1">
    <source>
        <dbReference type="EMBL" id="KAK8062594.1"/>
    </source>
</evidence>
<dbReference type="RefSeq" id="XP_066661193.1">
    <property type="nucleotide sequence ID" value="XM_066819005.1"/>
</dbReference>
<comment type="caution">
    <text evidence="1">The sequence shown here is derived from an EMBL/GenBank/DDBJ whole genome shotgun (WGS) entry which is preliminary data.</text>
</comment>
<proteinExistence type="predicted"/>
<accession>A0ABR1UUJ9</accession>
<name>A0ABR1UUJ9_9PEZI</name>
<gene>
    <name evidence="1" type="ORF">PG997_014691</name>
</gene>
<keyword evidence="2" id="KW-1185">Reference proteome</keyword>